<evidence type="ECO:0000313" key="9">
    <source>
        <dbReference type="EMBL" id="MFD0704811.1"/>
    </source>
</evidence>
<dbReference type="Gene3D" id="1.20.272.10">
    <property type="match status" value="1"/>
</dbReference>
<keyword evidence="3 9" id="KW-0548">Nucleotidyltransferase</keyword>
<dbReference type="Pfam" id="PF21694">
    <property type="entry name" value="DNA_pol3_delta_C"/>
    <property type="match status" value="1"/>
</dbReference>
<dbReference type="Proteomes" id="UP001597036">
    <property type="component" value="Unassembled WGS sequence"/>
</dbReference>
<evidence type="ECO:0000259" key="8">
    <source>
        <dbReference type="Pfam" id="PF21694"/>
    </source>
</evidence>
<evidence type="ECO:0000256" key="5">
    <source>
        <dbReference type="ARBA" id="ARBA00022932"/>
    </source>
</evidence>
<dbReference type="PANTHER" id="PTHR34388">
    <property type="entry name" value="DNA POLYMERASE III SUBUNIT DELTA"/>
    <property type="match status" value="1"/>
</dbReference>
<comment type="similarity">
    <text evidence="6">Belongs to the DNA polymerase HolA subunit family.</text>
</comment>
<accession>A0ABW2Y892</accession>
<dbReference type="InterPro" id="IPR005790">
    <property type="entry name" value="DNA_polIII_delta"/>
</dbReference>
<dbReference type="InterPro" id="IPR008921">
    <property type="entry name" value="DNA_pol3_clamp-load_cplx_C"/>
</dbReference>
<evidence type="ECO:0000256" key="3">
    <source>
        <dbReference type="ARBA" id="ARBA00022695"/>
    </source>
</evidence>
<evidence type="ECO:0000256" key="7">
    <source>
        <dbReference type="ARBA" id="ARBA00049244"/>
    </source>
</evidence>
<dbReference type="NCBIfam" id="TIGR01128">
    <property type="entry name" value="holA"/>
    <property type="match status" value="1"/>
</dbReference>
<feature type="domain" description="DNA polymerase III delta subunit-like C-terminal" evidence="8">
    <location>
        <begin position="202"/>
        <end position="312"/>
    </location>
</feature>
<dbReference type="EMBL" id="JBHTHQ010000021">
    <property type="protein sequence ID" value="MFD0704811.1"/>
    <property type="molecule type" value="Genomic_DNA"/>
</dbReference>
<dbReference type="PANTHER" id="PTHR34388:SF1">
    <property type="entry name" value="DNA POLYMERASE III SUBUNIT DELTA"/>
    <property type="match status" value="1"/>
</dbReference>
<gene>
    <name evidence="9" type="primary">holA</name>
    <name evidence="9" type="ORF">ACFQY8_03495</name>
</gene>
<keyword evidence="2 9" id="KW-0808">Transferase</keyword>
<dbReference type="RefSeq" id="WP_377938524.1">
    <property type="nucleotide sequence ID" value="NZ_JBHTHQ010000021.1"/>
</dbReference>
<organism evidence="9 10">
    <name type="scientific">Alloscardovia venturai</name>
    <dbReference type="NCBI Taxonomy" id="1769421"/>
    <lineage>
        <taxon>Bacteria</taxon>
        <taxon>Bacillati</taxon>
        <taxon>Actinomycetota</taxon>
        <taxon>Actinomycetes</taxon>
        <taxon>Bifidobacteriales</taxon>
        <taxon>Bifidobacteriaceae</taxon>
        <taxon>Alloscardovia</taxon>
    </lineage>
</organism>
<reference evidence="10" key="1">
    <citation type="journal article" date="2019" name="Int. J. Syst. Evol. Microbiol.">
        <title>The Global Catalogue of Microorganisms (GCM) 10K type strain sequencing project: providing services to taxonomists for standard genome sequencing and annotation.</title>
        <authorList>
            <consortium name="The Broad Institute Genomics Platform"/>
            <consortium name="The Broad Institute Genome Sequencing Center for Infectious Disease"/>
            <person name="Wu L."/>
            <person name="Ma J."/>
        </authorList>
    </citation>
    <scope>NUCLEOTIDE SEQUENCE [LARGE SCALE GENOMIC DNA]</scope>
    <source>
        <strain evidence="10">CCM 8604</strain>
    </source>
</reference>
<evidence type="ECO:0000256" key="6">
    <source>
        <dbReference type="ARBA" id="ARBA00034754"/>
    </source>
</evidence>
<evidence type="ECO:0000313" key="10">
    <source>
        <dbReference type="Proteomes" id="UP001597036"/>
    </source>
</evidence>
<evidence type="ECO:0000256" key="1">
    <source>
        <dbReference type="ARBA" id="ARBA00012417"/>
    </source>
</evidence>
<keyword evidence="10" id="KW-1185">Reference proteome</keyword>
<comment type="catalytic activity">
    <reaction evidence="7">
        <text>DNA(n) + a 2'-deoxyribonucleoside 5'-triphosphate = DNA(n+1) + diphosphate</text>
        <dbReference type="Rhea" id="RHEA:22508"/>
        <dbReference type="Rhea" id="RHEA-COMP:17339"/>
        <dbReference type="Rhea" id="RHEA-COMP:17340"/>
        <dbReference type="ChEBI" id="CHEBI:33019"/>
        <dbReference type="ChEBI" id="CHEBI:61560"/>
        <dbReference type="ChEBI" id="CHEBI:173112"/>
        <dbReference type="EC" id="2.7.7.7"/>
    </reaction>
</comment>
<dbReference type="GO" id="GO:0003887">
    <property type="term" value="F:DNA-directed DNA polymerase activity"/>
    <property type="evidence" value="ECO:0007669"/>
    <property type="project" value="UniProtKB-EC"/>
</dbReference>
<evidence type="ECO:0000256" key="2">
    <source>
        <dbReference type="ARBA" id="ARBA00022679"/>
    </source>
</evidence>
<comment type="caution">
    <text evidence="9">The sequence shown here is derived from an EMBL/GenBank/DDBJ whole genome shotgun (WGS) entry which is preliminary data.</text>
</comment>
<keyword evidence="4" id="KW-0235">DNA replication</keyword>
<proteinExistence type="inferred from homology"/>
<dbReference type="InterPro" id="IPR048466">
    <property type="entry name" value="DNA_pol3_delta-like_C"/>
</dbReference>
<dbReference type="InterPro" id="IPR027417">
    <property type="entry name" value="P-loop_NTPase"/>
</dbReference>
<dbReference type="EC" id="2.7.7.7" evidence="1"/>
<keyword evidence="5" id="KW-0239">DNA-directed DNA polymerase</keyword>
<dbReference type="SUPFAM" id="SSF52540">
    <property type="entry name" value="P-loop containing nucleoside triphosphate hydrolases"/>
    <property type="match status" value="1"/>
</dbReference>
<name>A0ABW2Y892_9BIFI</name>
<dbReference type="SUPFAM" id="SSF48019">
    <property type="entry name" value="post-AAA+ oligomerization domain-like"/>
    <property type="match status" value="1"/>
</dbReference>
<sequence>MTLSAVYVVNGGDEYLNSQRLHALIHDVSIQIPHMERIDADAAMMDEYAFVEAISPSLLSDGALLCIDNLENASEKLTAEIEKFAQKHRVYAVGDSVVICRKNPGQKGSGIVNRLKKAKAQIIDVPQLKNSRDYKSFITGELEKRGRFMRSDAMELIAGVLTGRTGEIASLCEQLCNDFDENPLTVDIVSQYLIANPQVTGFNVADKAMAGNVAGAIIDMRNAVLQGTQPIAIIGALAANIRNIAKVAAVESGQVSREEVKMTNSWLYSRARGNLRGWTSQGLAACIQMLAWADEQCKTSGADPLYALEKVLEAIASHGRVTVSEMNS</sequence>
<evidence type="ECO:0000256" key="4">
    <source>
        <dbReference type="ARBA" id="ARBA00022705"/>
    </source>
</evidence>
<protein>
    <recommendedName>
        <fullName evidence="1">DNA-directed DNA polymerase</fullName>
        <ecNumber evidence="1">2.7.7.7</ecNumber>
    </recommendedName>
</protein>